<name>A0ABR7FBJ1_9FIRM</name>
<dbReference type="RefSeq" id="WP_054353042.1">
    <property type="nucleotide sequence ID" value="NZ_JACOOU010000003.1"/>
</dbReference>
<sequence length="98" mass="11721">MNENEFNKRVEKFVTALRDLYLDADEREGTEMPKIELKEENLTDDFTAMIIAVNLLYTSITGDDEMDLIGFTHMVNRLIFQWYMEKQEREVEDHEQPE</sequence>
<protein>
    <recommendedName>
        <fullName evidence="3">Phage gp6-like head-tail connector protein</fullName>
    </recommendedName>
</protein>
<proteinExistence type="predicted"/>
<dbReference type="Proteomes" id="UP000654573">
    <property type="component" value="Unassembled WGS sequence"/>
</dbReference>
<accession>A0ABR7FBJ1</accession>
<gene>
    <name evidence="1" type="ORF">H8S76_09970</name>
</gene>
<reference evidence="1 2" key="1">
    <citation type="submission" date="2020-08" db="EMBL/GenBank/DDBJ databases">
        <title>Genome public.</title>
        <authorList>
            <person name="Liu C."/>
            <person name="Sun Q."/>
        </authorList>
    </citation>
    <scope>NUCLEOTIDE SEQUENCE [LARGE SCALE GENOMIC DNA]</scope>
    <source>
        <strain evidence="1 2">NSJ-34</strain>
    </source>
</reference>
<evidence type="ECO:0008006" key="3">
    <source>
        <dbReference type="Google" id="ProtNLM"/>
    </source>
</evidence>
<evidence type="ECO:0000313" key="1">
    <source>
        <dbReference type="EMBL" id="MBC5672575.1"/>
    </source>
</evidence>
<evidence type="ECO:0000313" key="2">
    <source>
        <dbReference type="Proteomes" id="UP000654573"/>
    </source>
</evidence>
<dbReference type="EMBL" id="JACOOU010000003">
    <property type="protein sequence ID" value="MBC5672575.1"/>
    <property type="molecule type" value="Genomic_DNA"/>
</dbReference>
<keyword evidence="2" id="KW-1185">Reference proteome</keyword>
<organism evidence="1 2">
    <name type="scientific">Blautia celeris</name>
    <dbReference type="NCBI Taxonomy" id="2763026"/>
    <lineage>
        <taxon>Bacteria</taxon>
        <taxon>Bacillati</taxon>
        <taxon>Bacillota</taxon>
        <taxon>Clostridia</taxon>
        <taxon>Lachnospirales</taxon>
        <taxon>Lachnospiraceae</taxon>
        <taxon>Blautia</taxon>
    </lineage>
</organism>
<comment type="caution">
    <text evidence="1">The sequence shown here is derived from an EMBL/GenBank/DDBJ whole genome shotgun (WGS) entry which is preliminary data.</text>
</comment>